<dbReference type="InterPro" id="IPR039777">
    <property type="entry name" value="IFRD"/>
</dbReference>
<dbReference type="Gene3D" id="1.25.10.10">
    <property type="entry name" value="Leucine-rich Repeat Variant"/>
    <property type="match status" value="1"/>
</dbReference>
<comment type="caution">
    <text evidence="4">The sequence shown here is derived from an EMBL/GenBank/DDBJ whole genome shotgun (WGS) entry which is preliminary data.</text>
</comment>
<dbReference type="InterPro" id="IPR007701">
    <property type="entry name" value="Interferon-rel_develop_reg_N"/>
</dbReference>
<keyword evidence="5" id="KW-1185">Reference proteome</keyword>
<dbReference type="InParanoid" id="A0A1Z5THK2"/>
<dbReference type="InterPro" id="IPR011989">
    <property type="entry name" value="ARM-like"/>
</dbReference>
<name>A0A1Z5THK2_HORWE</name>
<organism evidence="4 5">
    <name type="scientific">Hortaea werneckii EXF-2000</name>
    <dbReference type="NCBI Taxonomy" id="1157616"/>
    <lineage>
        <taxon>Eukaryota</taxon>
        <taxon>Fungi</taxon>
        <taxon>Dikarya</taxon>
        <taxon>Ascomycota</taxon>
        <taxon>Pezizomycotina</taxon>
        <taxon>Dothideomycetes</taxon>
        <taxon>Dothideomycetidae</taxon>
        <taxon>Mycosphaerellales</taxon>
        <taxon>Teratosphaeriaceae</taxon>
        <taxon>Hortaea</taxon>
    </lineage>
</organism>
<evidence type="ECO:0000313" key="5">
    <source>
        <dbReference type="Proteomes" id="UP000194280"/>
    </source>
</evidence>
<reference evidence="4 5" key="1">
    <citation type="submission" date="2017-01" db="EMBL/GenBank/DDBJ databases">
        <title>The recent genome duplication of the halophilic yeast Hortaea werneckii: insights from long-read sequencing.</title>
        <authorList>
            <person name="Sinha S."/>
            <person name="Flibotte S."/>
            <person name="Neira M."/>
            <person name="Lenassi M."/>
            <person name="Gostincar C."/>
            <person name="Stajich J.E."/>
            <person name="Nislow C.E."/>
        </authorList>
    </citation>
    <scope>NUCLEOTIDE SEQUENCE [LARGE SCALE GENOMIC DNA]</scope>
    <source>
        <strain evidence="4 5">EXF-2000</strain>
    </source>
</reference>
<evidence type="ECO:0000313" key="4">
    <source>
        <dbReference type="EMBL" id="OTA35479.1"/>
    </source>
</evidence>
<feature type="domain" description="Interferon-related developmental regulator N-terminal" evidence="3">
    <location>
        <begin position="69"/>
        <end position="334"/>
    </location>
</feature>
<feature type="region of interest" description="Disordered" evidence="2">
    <location>
        <begin position="1"/>
        <end position="67"/>
    </location>
</feature>
<evidence type="ECO:0000259" key="3">
    <source>
        <dbReference type="Pfam" id="PF05004"/>
    </source>
</evidence>
<dbReference type="InterPro" id="IPR016024">
    <property type="entry name" value="ARM-type_fold"/>
</dbReference>
<dbReference type="EMBL" id="MUNK01000044">
    <property type="protein sequence ID" value="OTA35479.1"/>
    <property type="molecule type" value="Genomic_DNA"/>
</dbReference>
<sequence length="410" mass="45169">MHDLRKQALGLESGKTMSRKARSKLGTPSPGGSRSNSAAPSRSGSRVPSRNVSDDEGDFSDGTQWSTNSIDEMIAPGEADDEASETWISDLNDRMNEIIDRKRSSAEGREQTLVSFISHLMRHFAQDQIKHKMGELVPSILKSVKSGQTERETVLALRALGMILITDPRDEVYDTVADTFKRSINDGEYAAVKIAGIRSLSAATFYGGASTEEVEEVMDLFLDIVSSDGAVVEAPDNAEIVTAALEEWGFLATQLEDMEETTEAAMDTFVDQLESGDVDVQVAAGENIALLFEKSYTDVEPGDDVEKLDPNDRLSKKDRKQLHTAFADIAHTVEKPTRGPRYSTALDEDGREYGSRMKVNLGAGSIMTIDAWWKLARFQGLKRLLQAGFLVHYEFNEAVYESLPVVVDDE</sequence>
<comment type="similarity">
    <text evidence="1">Belongs to the IFRD family.</text>
</comment>
<accession>A0A1Z5THK2</accession>
<gene>
    <name evidence="4" type="ORF">BTJ68_03797</name>
</gene>
<dbReference type="Proteomes" id="UP000194280">
    <property type="component" value="Unassembled WGS sequence"/>
</dbReference>
<dbReference type="STRING" id="1157616.A0A1Z5THK2"/>
<evidence type="ECO:0000256" key="2">
    <source>
        <dbReference type="SAM" id="MobiDB-lite"/>
    </source>
</evidence>
<dbReference type="OrthoDB" id="18978at2759"/>
<proteinExistence type="inferred from homology"/>
<protein>
    <recommendedName>
        <fullName evidence="3">Interferon-related developmental regulator N-terminal domain-containing protein</fullName>
    </recommendedName>
</protein>
<dbReference type="PANTHER" id="PTHR12354:SF1">
    <property type="entry name" value="INTERFERON-RELATED DEVELOPMENTAL REGULATOR 1"/>
    <property type="match status" value="1"/>
</dbReference>
<evidence type="ECO:0000256" key="1">
    <source>
        <dbReference type="ARBA" id="ARBA00008828"/>
    </source>
</evidence>
<dbReference type="VEuPathDB" id="FungiDB:BTJ68_03797"/>
<feature type="compositionally biased region" description="Polar residues" evidence="2">
    <location>
        <begin position="30"/>
        <end position="51"/>
    </location>
</feature>
<dbReference type="PANTHER" id="PTHR12354">
    <property type="entry name" value="INTERFERON-RELATED DEVELOPMENTAL REGULATOR"/>
    <property type="match status" value="1"/>
</dbReference>
<dbReference type="Pfam" id="PF05004">
    <property type="entry name" value="IFRD"/>
    <property type="match status" value="1"/>
</dbReference>
<dbReference type="SUPFAM" id="SSF48371">
    <property type="entry name" value="ARM repeat"/>
    <property type="match status" value="1"/>
</dbReference>
<dbReference type="AlphaFoldDB" id="A0A1Z5THK2"/>